<evidence type="ECO:0000256" key="2">
    <source>
        <dbReference type="ARBA" id="ARBA00008432"/>
    </source>
</evidence>
<dbReference type="AlphaFoldDB" id="D5PGU9"/>
<feature type="transmembrane region" description="Helical" evidence="6">
    <location>
        <begin position="438"/>
        <end position="459"/>
    </location>
</feature>
<dbReference type="GO" id="GO:0015112">
    <property type="term" value="F:nitrate transmembrane transporter activity"/>
    <property type="evidence" value="ECO:0007669"/>
    <property type="project" value="InterPro"/>
</dbReference>
<feature type="transmembrane region" description="Helical" evidence="6">
    <location>
        <begin position="109"/>
        <end position="129"/>
    </location>
</feature>
<accession>D5PGU9</accession>
<dbReference type="Pfam" id="PF07690">
    <property type="entry name" value="MFS_1"/>
    <property type="match status" value="1"/>
</dbReference>
<evidence type="ECO:0000256" key="4">
    <source>
        <dbReference type="ARBA" id="ARBA00022989"/>
    </source>
</evidence>
<feature type="transmembrane region" description="Helical" evidence="6">
    <location>
        <begin position="80"/>
        <end position="97"/>
    </location>
</feature>
<protein>
    <submittedName>
        <fullName evidence="7">Transporter, major facilitator family protein</fullName>
    </submittedName>
</protein>
<keyword evidence="3 6" id="KW-0812">Transmembrane</keyword>
<comment type="similarity">
    <text evidence="2">Belongs to the major facilitator superfamily. Nitrate/nitrite porter (TC 2.A.1.8) family.</text>
</comment>
<dbReference type="Proteomes" id="UP000003653">
    <property type="component" value="Unassembled WGS sequence"/>
</dbReference>
<feature type="transmembrane region" description="Helical" evidence="6">
    <location>
        <begin position="174"/>
        <end position="197"/>
    </location>
</feature>
<evidence type="ECO:0000256" key="3">
    <source>
        <dbReference type="ARBA" id="ARBA00022692"/>
    </source>
</evidence>
<evidence type="ECO:0000256" key="1">
    <source>
        <dbReference type="ARBA" id="ARBA00004141"/>
    </source>
</evidence>
<feature type="transmembrane region" description="Helical" evidence="6">
    <location>
        <begin position="203"/>
        <end position="225"/>
    </location>
</feature>
<comment type="subcellular location">
    <subcellularLocation>
        <location evidence="1">Membrane</location>
        <topology evidence="1">Multi-pass membrane protein</topology>
    </subcellularLocation>
</comment>
<dbReference type="EMBL" id="ADNV01000352">
    <property type="protein sequence ID" value="EFG74675.1"/>
    <property type="molecule type" value="Genomic_DNA"/>
</dbReference>
<proteinExistence type="inferred from homology"/>
<dbReference type="PANTHER" id="PTHR23515">
    <property type="entry name" value="HIGH-AFFINITY NITRATE TRANSPORTER 2.3"/>
    <property type="match status" value="1"/>
</dbReference>
<evidence type="ECO:0000256" key="6">
    <source>
        <dbReference type="SAM" id="Phobius"/>
    </source>
</evidence>
<dbReference type="Gene3D" id="1.20.1250.20">
    <property type="entry name" value="MFS general substrate transporter like domains"/>
    <property type="match status" value="1"/>
</dbReference>
<reference evidence="7 8" key="1">
    <citation type="submission" date="2010-04" db="EMBL/GenBank/DDBJ databases">
        <authorList>
            <person name="Muzny D."/>
            <person name="Qin X."/>
            <person name="Deng J."/>
            <person name="Jiang H."/>
            <person name="Liu Y."/>
            <person name="Qu J."/>
            <person name="Song X.-Z."/>
            <person name="Zhang L."/>
            <person name="Thornton R."/>
            <person name="Coyle M."/>
            <person name="Francisco L."/>
            <person name="Jackson L."/>
            <person name="Javaid M."/>
            <person name="Korchina V."/>
            <person name="Kovar C."/>
            <person name="Mata R."/>
            <person name="Mathew T."/>
            <person name="Ngo R."/>
            <person name="Nguyen L."/>
            <person name="Nguyen N."/>
            <person name="Okwuonu G."/>
            <person name="Ongeri F."/>
            <person name="Pham C."/>
            <person name="Simmons D."/>
            <person name="Wilczek-Boney K."/>
            <person name="Hale W."/>
            <person name="Jakkamsetti A."/>
            <person name="Pham P."/>
            <person name="Ruth R."/>
            <person name="San Lucas F."/>
            <person name="Warren J."/>
            <person name="Zhang J."/>
            <person name="Zhao Z."/>
            <person name="Zhou C."/>
            <person name="Zhu D."/>
            <person name="Lee S."/>
            <person name="Bess C."/>
            <person name="Blankenburg K."/>
            <person name="Forbes L."/>
            <person name="Fu Q."/>
            <person name="Gubbala S."/>
            <person name="Hirani K."/>
            <person name="Jayaseelan J.C."/>
            <person name="Lara F."/>
            <person name="Munidasa M."/>
            <person name="Palculict T."/>
            <person name="Patil S."/>
            <person name="Pu L.-L."/>
            <person name="Saada N."/>
            <person name="Tang L."/>
            <person name="Weissenberger G."/>
            <person name="Zhu Y."/>
            <person name="Hemphill L."/>
            <person name="Shang Y."/>
            <person name="Youmans B."/>
            <person name="Ayvaz T."/>
            <person name="Ross M."/>
            <person name="Santibanez J."/>
            <person name="Aqrawi P."/>
            <person name="Gross S."/>
            <person name="Joshi V."/>
            <person name="Fowler G."/>
            <person name="Nazareth L."/>
            <person name="Reid J."/>
            <person name="Worley K."/>
            <person name="Petrosino J."/>
            <person name="Highlander S."/>
            <person name="Gibbs R."/>
        </authorList>
    </citation>
    <scope>NUCLEOTIDE SEQUENCE [LARGE SCALE GENOMIC DNA]</scope>
    <source>
        <strain evidence="7 8">ATCC BAA-614</strain>
    </source>
</reference>
<dbReference type="GO" id="GO:0016020">
    <property type="term" value="C:membrane"/>
    <property type="evidence" value="ECO:0007669"/>
    <property type="project" value="UniProtKB-SubCell"/>
</dbReference>
<comment type="caution">
    <text evidence="7">The sequence shown here is derived from an EMBL/GenBank/DDBJ whole genome shotgun (WGS) entry which is preliminary data.</text>
</comment>
<dbReference type="InterPro" id="IPR011701">
    <property type="entry name" value="MFS"/>
</dbReference>
<dbReference type="InterPro" id="IPR044772">
    <property type="entry name" value="NO3_transporter"/>
</dbReference>
<feature type="transmembrane region" description="Helical" evidence="6">
    <location>
        <begin position="319"/>
        <end position="337"/>
    </location>
</feature>
<dbReference type="eggNOG" id="COG2223">
    <property type="taxonomic scope" value="Bacteria"/>
</dbReference>
<dbReference type="SUPFAM" id="SSF103473">
    <property type="entry name" value="MFS general substrate transporter"/>
    <property type="match status" value="1"/>
</dbReference>
<dbReference type="InterPro" id="IPR036259">
    <property type="entry name" value="MFS_trans_sf"/>
</dbReference>
<keyword evidence="5 6" id="KW-0472">Membrane</keyword>
<keyword evidence="8" id="KW-1185">Reference proteome</keyword>
<feature type="transmembrane region" description="Helical" evidence="6">
    <location>
        <begin position="246"/>
        <end position="267"/>
    </location>
</feature>
<feature type="transmembrane region" description="Helical" evidence="6">
    <location>
        <begin position="44"/>
        <end position="68"/>
    </location>
</feature>
<evidence type="ECO:0000313" key="8">
    <source>
        <dbReference type="Proteomes" id="UP000003653"/>
    </source>
</evidence>
<feature type="transmembrane region" description="Helical" evidence="6">
    <location>
        <begin position="287"/>
        <end position="307"/>
    </location>
</feature>
<feature type="transmembrane region" description="Helical" evidence="6">
    <location>
        <begin position="135"/>
        <end position="154"/>
    </location>
</feature>
<dbReference type="CDD" id="cd17341">
    <property type="entry name" value="MFS_NRT2_like"/>
    <property type="match status" value="1"/>
</dbReference>
<feature type="transmembrane region" description="Helical" evidence="6">
    <location>
        <begin position="403"/>
        <end position="426"/>
    </location>
</feature>
<dbReference type="HOGENOM" id="CLU_033198_0_1_11"/>
<gene>
    <name evidence="7" type="primary">narK6</name>
    <name evidence="7" type="ORF">HMPREF0591_5393</name>
</gene>
<evidence type="ECO:0000256" key="5">
    <source>
        <dbReference type="ARBA" id="ARBA00023136"/>
    </source>
</evidence>
<evidence type="ECO:0000313" key="7">
    <source>
        <dbReference type="EMBL" id="EFG74675.1"/>
    </source>
</evidence>
<organism evidence="7 8">
    <name type="scientific">Mycobacterium parascrofulaceum ATCC BAA-614</name>
    <dbReference type="NCBI Taxonomy" id="525368"/>
    <lineage>
        <taxon>Bacteria</taxon>
        <taxon>Bacillati</taxon>
        <taxon>Actinomycetota</taxon>
        <taxon>Actinomycetes</taxon>
        <taxon>Mycobacteriales</taxon>
        <taxon>Mycobacteriaceae</taxon>
        <taxon>Mycobacterium</taxon>
        <taxon>Mycobacterium simiae complex</taxon>
    </lineage>
</organism>
<keyword evidence="4 6" id="KW-1133">Transmembrane helix</keyword>
<name>D5PGU9_9MYCO</name>
<feature type="transmembrane region" description="Helical" evidence="6">
    <location>
        <begin position="357"/>
        <end position="382"/>
    </location>
</feature>
<sequence length="464" mass="49413">MGFPTGAPGHAVSMARSHNILDWNPEDTKAWENGNKAVARRNMAWSIATDHVAFGVWSLWSVLVLFMPESVYGFSASDKFLLVAVNTLVGALMRIPYTAAIGIFGGRNFTVASTLVLLIPTAGTIALLANPGLPLWPYLVCAALTGLGGGNFSASMTNVNAFYPQRLKGWALGLNAGGGNIGVPVVQLVGLLVIAVAGHRQPYWVSGLYMVLLTATGIGAFMFMDNIKGYRVNFAAMRKMIKERDSWLLSLLYVGTFGSFIGFSFALSQVLHMKFTEAGQSSAQASLHAAQIAFVGPLLGSLARVYGGKLADRVGGGRVTLAVFGGMSLAAGVLVFASTLEDNNGGRLTTTSIVGYAVGFVCLFILSGVGNGSIYKMIPSVFEARSRSLDLRDDDRRQWSKNVGGAMVGFADSVGAFGGFAIDIALRQSYLTARTETPALWIFLGCYIGFAVLTWATYVRTSKE</sequence>